<keyword evidence="13" id="KW-1185">Reference proteome</keyword>
<dbReference type="InterPro" id="IPR003656">
    <property type="entry name" value="Znf_BED"/>
</dbReference>
<dbReference type="GO" id="GO:0008270">
    <property type="term" value="F:zinc ion binding"/>
    <property type="evidence" value="ECO:0007669"/>
    <property type="project" value="UniProtKB-KW"/>
</dbReference>
<evidence type="ECO:0000256" key="9">
    <source>
        <dbReference type="SAM" id="MobiDB-lite"/>
    </source>
</evidence>
<dbReference type="GeneID" id="100576136"/>
<evidence type="ECO:0000259" key="10">
    <source>
        <dbReference type="Pfam" id="PF02892"/>
    </source>
</evidence>
<dbReference type="GO" id="GO:0003677">
    <property type="term" value="F:DNA binding"/>
    <property type="evidence" value="ECO:0007669"/>
    <property type="project" value="UniProtKB-KW"/>
</dbReference>
<dbReference type="PANTHER" id="PTHR46481:SF10">
    <property type="entry name" value="ZINC FINGER BED DOMAIN-CONTAINING PROTEIN 39"/>
    <property type="match status" value="1"/>
</dbReference>
<protein>
    <submittedName>
        <fullName evidence="14">Zinc finger BED domain-containing protein 1</fullName>
    </submittedName>
</protein>
<evidence type="ECO:0000256" key="2">
    <source>
        <dbReference type="ARBA" id="ARBA00022723"/>
    </source>
</evidence>
<dbReference type="Proteomes" id="UP000005203">
    <property type="component" value="Linkage group LG14"/>
</dbReference>
<dbReference type="OrthoDB" id="1271298at2759"/>
<dbReference type="EnsemblMetazoa" id="XM_016916443">
    <property type="protein sequence ID" value="XP_016771932"/>
    <property type="gene ID" value="LOC100576136"/>
</dbReference>
<evidence type="ECO:0000259" key="11">
    <source>
        <dbReference type="Pfam" id="PF05699"/>
    </source>
</evidence>
<keyword evidence="7" id="KW-0804">Transcription</keyword>
<dbReference type="InterPro" id="IPR036236">
    <property type="entry name" value="Znf_C2H2_sf"/>
</dbReference>
<organism evidence="12">
    <name type="scientific">Apis mellifera</name>
    <name type="common">Honeybee</name>
    <dbReference type="NCBI Taxonomy" id="7460"/>
    <lineage>
        <taxon>Eukaryota</taxon>
        <taxon>Metazoa</taxon>
        <taxon>Ecdysozoa</taxon>
        <taxon>Arthropoda</taxon>
        <taxon>Hexapoda</taxon>
        <taxon>Insecta</taxon>
        <taxon>Pterygota</taxon>
        <taxon>Neoptera</taxon>
        <taxon>Endopterygota</taxon>
        <taxon>Hymenoptera</taxon>
        <taxon>Apocrita</taxon>
        <taxon>Aculeata</taxon>
        <taxon>Apoidea</taxon>
        <taxon>Anthophila</taxon>
        <taxon>Apidae</taxon>
        <taxon>Apis</taxon>
    </lineage>
</organism>
<name>A0A7M7IW60_APIME</name>
<proteinExistence type="predicted"/>
<keyword evidence="2" id="KW-0479">Metal-binding</keyword>
<keyword evidence="5" id="KW-0805">Transcription regulation</keyword>
<feature type="domain" description="HAT C-terminal dimerisation" evidence="11">
    <location>
        <begin position="520"/>
        <end position="598"/>
    </location>
</feature>
<evidence type="ECO:0000256" key="6">
    <source>
        <dbReference type="ARBA" id="ARBA00023125"/>
    </source>
</evidence>
<reference evidence="12" key="1">
    <citation type="submission" date="2021-01" db="UniProtKB">
        <authorList>
            <consortium name="EnsemblMetazoa"/>
        </authorList>
    </citation>
    <scope>IDENTIFICATION</scope>
    <source>
        <strain evidence="12">DH4</strain>
    </source>
</reference>
<dbReference type="GO" id="GO:0046983">
    <property type="term" value="F:protein dimerization activity"/>
    <property type="evidence" value="ECO:0007669"/>
    <property type="project" value="InterPro"/>
</dbReference>
<accession>A0A8B7KRB2</accession>
<dbReference type="AlphaFoldDB" id="A0A7M7IW60"/>
<evidence type="ECO:0000313" key="12">
    <source>
        <dbReference type="EnsemblMetazoa" id="XP_016771932"/>
    </source>
</evidence>
<dbReference type="SUPFAM" id="SSF140996">
    <property type="entry name" value="Hermes dimerisation domain"/>
    <property type="match status" value="1"/>
</dbReference>
<evidence type="ECO:0000256" key="4">
    <source>
        <dbReference type="ARBA" id="ARBA00022833"/>
    </source>
</evidence>
<dbReference type="Pfam" id="PF02892">
    <property type="entry name" value="zf-BED"/>
    <property type="match status" value="1"/>
</dbReference>
<keyword evidence="3" id="KW-0863">Zinc-finger</keyword>
<dbReference type="GO" id="GO:0009791">
    <property type="term" value="P:post-embryonic development"/>
    <property type="evidence" value="ECO:0007669"/>
    <property type="project" value="UniProtKB-ARBA"/>
</dbReference>
<feature type="domain" description="BED-type" evidence="10">
    <location>
        <begin position="9"/>
        <end position="55"/>
    </location>
</feature>
<accession>A0A7M7IW60</accession>
<feature type="region of interest" description="Disordered" evidence="9">
    <location>
        <begin position="61"/>
        <end position="90"/>
    </location>
</feature>
<dbReference type="InterPro" id="IPR052035">
    <property type="entry name" value="ZnF_BED_domain_contain"/>
</dbReference>
<evidence type="ECO:0000256" key="3">
    <source>
        <dbReference type="ARBA" id="ARBA00022771"/>
    </source>
</evidence>
<dbReference type="SUPFAM" id="SSF53098">
    <property type="entry name" value="Ribonuclease H-like"/>
    <property type="match status" value="1"/>
</dbReference>
<evidence type="ECO:0000256" key="1">
    <source>
        <dbReference type="ARBA" id="ARBA00004123"/>
    </source>
</evidence>
<dbReference type="KEGG" id="ame:100576136"/>
<dbReference type="GO" id="GO:0005634">
    <property type="term" value="C:nucleus"/>
    <property type="evidence" value="ECO:0007669"/>
    <property type="project" value="UniProtKB-SubCell"/>
</dbReference>
<evidence type="ECO:0000256" key="8">
    <source>
        <dbReference type="ARBA" id="ARBA00023242"/>
    </source>
</evidence>
<sequence>MSKIRVKRSAIWRHFSINYQEDGSHAIVKCNKCNLTVPYCKNTTNLWSHIRIRHKDILESELSNQPNRKRNENHASKSRQRSSTSSKISSDVSENYFDTRRDKEITRCLVQIVAENVIQFSAVNGKGFANFVRALNEKYKVPDVNTLISEHVPESYERKRVETKEILSRSTNVHLAASLCTDCKRGTSFLVTIAHFCANQAQHRKLLRISRLERTNGTTIRENLLRVVDAWGIASKIRTVVYNGKSDIANTNETEWRQVYCFGRALNLIARNAITDTEIINELVNKCRGIGHLFRFDNSKLSRRRHQLGENSFQDQATLDRRWTTVYSLLNGINESRSIVSSKNVVASLTEQEWRMIGEMIRILKPLHEATRELLVDCTVTISKVIPIVHGVEAALKNMDNLSRDATLFRDNLLTLFRKRFENIERNPVYAIATFLDPRYKDIAFQSKECVKLAKHLLIKELNYCFDNNEKDNSDSHVDKVDVKEENKETNILWAVFDKRVKELQIESDNCVIYCSLKHELERYANVKIINRKTDPIIWWKNMGHSTFPRLSKLALEYLCIPSFSAPKNLLFSKIRKILFNREMELPMEYINMLAIINLN</sequence>
<dbReference type="PANTHER" id="PTHR46481">
    <property type="entry name" value="ZINC FINGER BED DOMAIN-CONTAINING PROTEIN 4"/>
    <property type="match status" value="1"/>
</dbReference>
<dbReference type="Pfam" id="PF05699">
    <property type="entry name" value="Dimer_Tnp_hAT"/>
    <property type="match status" value="1"/>
</dbReference>
<evidence type="ECO:0000256" key="7">
    <source>
        <dbReference type="ARBA" id="ARBA00023163"/>
    </source>
</evidence>
<keyword evidence="4" id="KW-0862">Zinc</keyword>
<gene>
    <name evidence="14" type="primary">LOC100576136</name>
</gene>
<keyword evidence="8" id="KW-0539">Nucleus</keyword>
<feature type="compositionally biased region" description="Low complexity" evidence="9">
    <location>
        <begin position="81"/>
        <end position="90"/>
    </location>
</feature>
<evidence type="ECO:0000256" key="5">
    <source>
        <dbReference type="ARBA" id="ARBA00023015"/>
    </source>
</evidence>
<dbReference type="SMART" id="SM00614">
    <property type="entry name" value="ZnF_BED"/>
    <property type="match status" value="1"/>
</dbReference>
<evidence type="ECO:0000313" key="13">
    <source>
        <dbReference type="Proteomes" id="UP000005203"/>
    </source>
</evidence>
<comment type="subcellular location">
    <subcellularLocation>
        <location evidence="1">Nucleus</location>
    </subcellularLocation>
</comment>
<dbReference type="SUPFAM" id="SSF57667">
    <property type="entry name" value="beta-beta-alpha zinc fingers"/>
    <property type="match status" value="1"/>
</dbReference>
<reference evidence="14" key="2">
    <citation type="submission" date="2025-04" db="UniProtKB">
        <authorList>
            <consortium name="RefSeq"/>
        </authorList>
    </citation>
    <scope>IDENTIFICATION</scope>
    <source>
        <strain evidence="14">DH4</strain>
        <tissue evidence="14">Whole body</tissue>
    </source>
</reference>
<dbReference type="InterPro" id="IPR012337">
    <property type="entry name" value="RNaseH-like_sf"/>
</dbReference>
<evidence type="ECO:0000313" key="14">
    <source>
        <dbReference type="RefSeq" id="XP_016771932.2"/>
    </source>
</evidence>
<dbReference type="InterPro" id="IPR008906">
    <property type="entry name" value="HATC_C_dom"/>
</dbReference>
<keyword evidence="6" id="KW-0238">DNA-binding</keyword>
<dbReference type="RefSeq" id="XP_016771932.2">
    <property type="nucleotide sequence ID" value="XM_016916443.2"/>
</dbReference>